<dbReference type="Proteomes" id="UP001178507">
    <property type="component" value="Unassembled WGS sequence"/>
</dbReference>
<keyword evidence="5" id="KW-1185">Reference proteome</keyword>
<dbReference type="PANTHER" id="PTHR45745">
    <property type="entry name" value="PHOSPHOMANNOMUTASE 45A"/>
    <property type="match status" value="1"/>
</dbReference>
<dbReference type="AlphaFoldDB" id="A0AA36J1I3"/>
<keyword evidence="1" id="KW-0479">Metal-binding</keyword>
<evidence type="ECO:0000256" key="1">
    <source>
        <dbReference type="ARBA" id="ARBA00022723"/>
    </source>
</evidence>
<comment type="caution">
    <text evidence="4">The sequence shown here is derived from an EMBL/GenBank/DDBJ whole genome shotgun (WGS) entry which is preliminary data.</text>
</comment>
<dbReference type="Gene3D" id="3.30.310.50">
    <property type="entry name" value="Alpha-D-phosphohexomutase, C-terminal domain"/>
    <property type="match status" value="1"/>
</dbReference>
<keyword evidence="2" id="KW-0460">Magnesium</keyword>
<dbReference type="InterPro" id="IPR036900">
    <property type="entry name" value="A-D-PHexomutase_C_sf"/>
</dbReference>
<dbReference type="PANTHER" id="PTHR45745:SF1">
    <property type="entry name" value="PHOSPHOGLUCOMUTASE 2B-RELATED"/>
    <property type="match status" value="1"/>
</dbReference>
<organism evidence="4 5">
    <name type="scientific">Effrenium voratum</name>
    <dbReference type="NCBI Taxonomy" id="2562239"/>
    <lineage>
        <taxon>Eukaryota</taxon>
        <taxon>Sar</taxon>
        <taxon>Alveolata</taxon>
        <taxon>Dinophyceae</taxon>
        <taxon>Suessiales</taxon>
        <taxon>Symbiodiniaceae</taxon>
        <taxon>Effrenium</taxon>
    </lineage>
</organism>
<dbReference type="GO" id="GO:0005634">
    <property type="term" value="C:nucleus"/>
    <property type="evidence" value="ECO:0007669"/>
    <property type="project" value="TreeGrafter"/>
</dbReference>
<evidence type="ECO:0000256" key="3">
    <source>
        <dbReference type="ARBA" id="ARBA00023235"/>
    </source>
</evidence>
<protein>
    <submittedName>
        <fullName evidence="4">Uncharacterized protein</fullName>
    </submittedName>
</protein>
<dbReference type="GO" id="GO:0046872">
    <property type="term" value="F:metal ion binding"/>
    <property type="evidence" value="ECO:0007669"/>
    <property type="project" value="UniProtKB-KW"/>
</dbReference>
<dbReference type="GO" id="GO:0008973">
    <property type="term" value="F:phosphopentomutase activity"/>
    <property type="evidence" value="ECO:0007669"/>
    <property type="project" value="TreeGrafter"/>
</dbReference>
<evidence type="ECO:0000256" key="2">
    <source>
        <dbReference type="ARBA" id="ARBA00022842"/>
    </source>
</evidence>
<name>A0AA36J1I3_9DINO</name>
<dbReference type="SUPFAM" id="SSF55957">
    <property type="entry name" value="Phosphoglucomutase, C-terminal domain"/>
    <property type="match status" value="1"/>
</dbReference>
<gene>
    <name evidence="4" type="ORF">EVOR1521_LOCUS21425</name>
</gene>
<evidence type="ECO:0000313" key="5">
    <source>
        <dbReference type="Proteomes" id="UP001178507"/>
    </source>
</evidence>
<proteinExistence type="predicted"/>
<keyword evidence="3" id="KW-0413">Isomerase</keyword>
<dbReference type="EMBL" id="CAUJNA010003265">
    <property type="protein sequence ID" value="CAJ1397392.1"/>
    <property type="molecule type" value="Genomic_DNA"/>
</dbReference>
<sequence length="218" mass="24627">MRQVFLLPEVKSPDPAVTSQLFAAQRGDGARAYPQRVGSFVVKGVRDLTVGYDSRQVDGKPELPLNLGGEMITYYFEDAEVTLRSSGTEPKIKWYSEMPCSYGESRLRELVKAVVCSLLDPVGNNLEIRPEDKELLQLRESIKELESRLGPLTNEAAGIIRKLRDMPFEFTTESGKLREQVIANIHQESQWKERLAILRGEKLQNIRFIAMLSKALSS</sequence>
<reference evidence="4" key="1">
    <citation type="submission" date="2023-08" db="EMBL/GenBank/DDBJ databases">
        <authorList>
            <person name="Chen Y."/>
            <person name="Shah S."/>
            <person name="Dougan E. K."/>
            <person name="Thang M."/>
            <person name="Chan C."/>
        </authorList>
    </citation>
    <scope>NUCLEOTIDE SEQUENCE</scope>
</reference>
<dbReference type="GO" id="GO:0006166">
    <property type="term" value="P:purine ribonucleoside salvage"/>
    <property type="evidence" value="ECO:0007669"/>
    <property type="project" value="TreeGrafter"/>
</dbReference>
<evidence type="ECO:0000313" key="4">
    <source>
        <dbReference type="EMBL" id="CAJ1397392.1"/>
    </source>
</evidence>
<accession>A0AA36J1I3</accession>